<sequence length="604" mass="68551">MKKLIFNKIAVVLLCIICSTSCSTEEFLTETNPNELSTGSFWKNNLDLNSGLTSVYNAFKNTNNFLIVEENCKADMTWPGFGRPNSNNQFSPFYIYTYNDSQSQINNKWSSLYVTIFRANQVIENGTRLMATYTDQTNIDFATQIMAQARFFRGIAYSYLYNTFNQGSVPIFDFVPKGESEFYQPLSPASEVKAFYLADLEYAYENLPPIWSQNVDLGRVTSAAAAAELGRSYLYEEDYTKASEYFNDIITNPEYQRALVDNIDDNFSAAGEFNSESILEVSYSVNFKSELNAFDSQNVSNSLARAFASGNVGGYRSGIPSCWLQMEYKNEKMDLNDPRNYVPCEDGSEGCDPITLMRPRSYSLRTSYTLALVDDIDTPYYGGFLAGAITPFNNKENAYFRKYTNWATVTTEADFIPNSRSPINIRLVRLADVLLMQAECLIKGGTDDSNLEEALVLVNKVRYRSALQLLGLDGTGEHPAADHDNVAYNAQSLMEHLMYIERPLELSEEGHAVRFLDLRRWGVLKQRFEDLSTRTYYGMHYETKDKDGKTVTRWNSILQEGTPPLATDYVYKDYEQAAVNYNEALHAYYPIPNSEVTANPNLNN</sequence>
<comment type="subcellular location">
    <subcellularLocation>
        <location evidence="1">Cell outer membrane</location>
    </subcellularLocation>
</comment>
<protein>
    <submittedName>
        <fullName evidence="9">Putative outer membrane starch-binding protein</fullName>
    </submittedName>
</protein>
<evidence type="ECO:0000313" key="9">
    <source>
        <dbReference type="EMBL" id="TDY64310.1"/>
    </source>
</evidence>
<organism evidence="9 10">
    <name type="scientific">Algibacter lectus</name>
    <dbReference type="NCBI Taxonomy" id="221126"/>
    <lineage>
        <taxon>Bacteria</taxon>
        <taxon>Pseudomonadati</taxon>
        <taxon>Bacteroidota</taxon>
        <taxon>Flavobacteriia</taxon>
        <taxon>Flavobacteriales</taxon>
        <taxon>Flavobacteriaceae</taxon>
        <taxon>Algibacter</taxon>
    </lineage>
</organism>
<dbReference type="Pfam" id="PF14322">
    <property type="entry name" value="SusD-like_3"/>
    <property type="match status" value="1"/>
</dbReference>
<dbReference type="OrthoDB" id="5694214at2"/>
<evidence type="ECO:0000256" key="4">
    <source>
        <dbReference type="ARBA" id="ARBA00023136"/>
    </source>
</evidence>
<feature type="domain" description="RagB/SusD" evidence="7">
    <location>
        <begin position="389"/>
        <end position="603"/>
    </location>
</feature>
<evidence type="ECO:0000313" key="10">
    <source>
        <dbReference type="Proteomes" id="UP000294824"/>
    </source>
</evidence>
<evidence type="ECO:0000256" key="5">
    <source>
        <dbReference type="ARBA" id="ARBA00023237"/>
    </source>
</evidence>
<keyword evidence="4" id="KW-0472">Membrane</keyword>
<evidence type="ECO:0000259" key="7">
    <source>
        <dbReference type="Pfam" id="PF07980"/>
    </source>
</evidence>
<dbReference type="SUPFAM" id="SSF48452">
    <property type="entry name" value="TPR-like"/>
    <property type="match status" value="1"/>
</dbReference>
<comment type="similarity">
    <text evidence="2">Belongs to the SusD family.</text>
</comment>
<gene>
    <name evidence="9" type="ORF">DFQ06_1218</name>
</gene>
<keyword evidence="5" id="KW-0998">Cell outer membrane</keyword>
<dbReference type="InterPro" id="IPR033985">
    <property type="entry name" value="SusD-like_N"/>
</dbReference>
<evidence type="ECO:0000259" key="8">
    <source>
        <dbReference type="Pfam" id="PF14322"/>
    </source>
</evidence>
<feature type="chain" id="PRO_5020733344" evidence="6">
    <location>
        <begin position="25"/>
        <end position="604"/>
    </location>
</feature>
<feature type="signal peptide" evidence="6">
    <location>
        <begin position="1"/>
        <end position="24"/>
    </location>
</feature>
<evidence type="ECO:0000256" key="6">
    <source>
        <dbReference type="SAM" id="SignalP"/>
    </source>
</evidence>
<dbReference type="Gene3D" id="1.25.40.390">
    <property type="match status" value="1"/>
</dbReference>
<dbReference type="Proteomes" id="UP000294824">
    <property type="component" value="Unassembled WGS sequence"/>
</dbReference>
<keyword evidence="3 6" id="KW-0732">Signal</keyword>
<feature type="domain" description="SusD-like N-terminal" evidence="8">
    <location>
        <begin position="26"/>
        <end position="234"/>
    </location>
</feature>
<dbReference type="EMBL" id="SORL01000007">
    <property type="protein sequence ID" value="TDY64310.1"/>
    <property type="molecule type" value="Genomic_DNA"/>
</dbReference>
<proteinExistence type="inferred from homology"/>
<dbReference type="AlphaFoldDB" id="A0A4R8MEK5"/>
<comment type="caution">
    <text evidence="9">The sequence shown here is derived from an EMBL/GenBank/DDBJ whole genome shotgun (WGS) entry which is preliminary data.</text>
</comment>
<reference evidence="9 10" key="1">
    <citation type="submission" date="2019-03" db="EMBL/GenBank/DDBJ databases">
        <title>Genomic Encyclopedia of Type Strains, Phase III (KMG-III): the genomes of soil and plant-associated and newly described type strains.</title>
        <authorList>
            <person name="Whitman W."/>
        </authorList>
    </citation>
    <scope>NUCLEOTIDE SEQUENCE [LARGE SCALE GENOMIC DNA]</scope>
    <source>
        <strain evidence="9 10">CECT 8301</strain>
    </source>
</reference>
<name>A0A4R8MEK5_9FLAO</name>
<evidence type="ECO:0000256" key="1">
    <source>
        <dbReference type="ARBA" id="ARBA00004442"/>
    </source>
</evidence>
<keyword evidence="10" id="KW-1185">Reference proteome</keyword>
<accession>A0A4R8MEK5</accession>
<dbReference type="InterPro" id="IPR011990">
    <property type="entry name" value="TPR-like_helical_dom_sf"/>
</dbReference>
<evidence type="ECO:0000256" key="3">
    <source>
        <dbReference type="ARBA" id="ARBA00022729"/>
    </source>
</evidence>
<dbReference type="GO" id="GO:0009279">
    <property type="term" value="C:cell outer membrane"/>
    <property type="evidence" value="ECO:0007669"/>
    <property type="project" value="UniProtKB-SubCell"/>
</dbReference>
<dbReference type="InterPro" id="IPR012944">
    <property type="entry name" value="SusD_RagB_dom"/>
</dbReference>
<dbReference type="Pfam" id="PF07980">
    <property type="entry name" value="SusD_RagB"/>
    <property type="match status" value="1"/>
</dbReference>
<dbReference type="RefSeq" id="WP_042504579.1">
    <property type="nucleotide sequence ID" value="NZ_BBNQ01000007.1"/>
</dbReference>
<evidence type="ECO:0000256" key="2">
    <source>
        <dbReference type="ARBA" id="ARBA00006275"/>
    </source>
</evidence>